<comment type="caution">
    <text evidence="1">The sequence shown here is derived from an EMBL/GenBank/DDBJ whole genome shotgun (WGS) entry which is preliminary data.</text>
</comment>
<evidence type="ECO:0000313" key="1">
    <source>
        <dbReference type="EMBL" id="KAH7905089.1"/>
    </source>
</evidence>
<organism evidence="1 2">
    <name type="scientific">Hygrophoropsis aurantiaca</name>
    <dbReference type="NCBI Taxonomy" id="72124"/>
    <lineage>
        <taxon>Eukaryota</taxon>
        <taxon>Fungi</taxon>
        <taxon>Dikarya</taxon>
        <taxon>Basidiomycota</taxon>
        <taxon>Agaricomycotina</taxon>
        <taxon>Agaricomycetes</taxon>
        <taxon>Agaricomycetidae</taxon>
        <taxon>Boletales</taxon>
        <taxon>Coniophorineae</taxon>
        <taxon>Hygrophoropsidaceae</taxon>
        <taxon>Hygrophoropsis</taxon>
    </lineage>
</organism>
<dbReference type="Proteomes" id="UP000790377">
    <property type="component" value="Unassembled WGS sequence"/>
</dbReference>
<sequence length="254" mass="26830">MQLATIFSFALFLLALSHTNVVAALVRFLPKPTTRGAKPLASTWVSQVNADIARVHYPQNASTTGYTQAGVFSSSTIFGYDETACMSQIHDVPAHSGYPRNTAIRGGASVRANGVVSPRQYHGNAITGGDTLAAVSHILAVPPQSRYPQNTATRGVTTVAVTECYTTVSTQGALVPSSSSTFHGDASERCTSRSAPCECDMTYARRGTELSYALCGYELPHTHHGYVTIDSQYMAIGATPPSSHSLAVGLNSVA</sequence>
<name>A0ACB7ZWL7_9AGAM</name>
<reference evidence="1" key="1">
    <citation type="journal article" date="2021" name="New Phytol.">
        <title>Evolutionary innovations through gain and loss of genes in the ectomycorrhizal Boletales.</title>
        <authorList>
            <person name="Wu G."/>
            <person name="Miyauchi S."/>
            <person name="Morin E."/>
            <person name="Kuo A."/>
            <person name="Drula E."/>
            <person name="Varga T."/>
            <person name="Kohler A."/>
            <person name="Feng B."/>
            <person name="Cao Y."/>
            <person name="Lipzen A."/>
            <person name="Daum C."/>
            <person name="Hundley H."/>
            <person name="Pangilinan J."/>
            <person name="Johnson J."/>
            <person name="Barry K."/>
            <person name="LaButti K."/>
            <person name="Ng V."/>
            <person name="Ahrendt S."/>
            <person name="Min B."/>
            <person name="Choi I.G."/>
            <person name="Park H."/>
            <person name="Plett J.M."/>
            <person name="Magnuson J."/>
            <person name="Spatafora J.W."/>
            <person name="Nagy L.G."/>
            <person name="Henrissat B."/>
            <person name="Grigoriev I.V."/>
            <person name="Yang Z.L."/>
            <person name="Xu J."/>
            <person name="Martin F.M."/>
        </authorList>
    </citation>
    <scope>NUCLEOTIDE SEQUENCE</scope>
    <source>
        <strain evidence="1">ATCC 28755</strain>
    </source>
</reference>
<accession>A0ACB7ZWL7</accession>
<evidence type="ECO:0000313" key="2">
    <source>
        <dbReference type="Proteomes" id="UP000790377"/>
    </source>
</evidence>
<proteinExistence type="predicted"/>
<gene>
    <name evidence="1" type="ORF">BJ138DRAFT_1118793</name>
</gene>
<dbReference type="EMBL" id="MU268276">
    <property type="protein sequence ID" value="KAH7905089.1"/>
    <property type="molecule type" value="Genomic_DNA"/>
</dbReference>
<keyword evidence="2" id="KW-1185">Reference proteome</keyword>
<protein>
    <submittedName>
        <fullName evidence="1">Uncharacterized protein</fullName>
    </submittedName>
</protein>